<dbReference type="GeneID" id="25916877"/>
<gene>
    <name evidence="1" type="ORF">SARC_16373</name>
</gene>
<evidence type="ECO:0000313" key="2">
    <source>
        <dbReference type="Proteomes" id="UP000054560"/>
    </source>
</evidence>
<protein>
    <submittedName>
        <fullName evidence="1">Uncharacterized protein</fullName>
    </submittedName>
</protein>
<evidence type="ECO:0000313" key="1">
    <source>
        <dbReference type="EMBL" id="KNC71095.1"/>
    </source>
</evidence>
<sequence length="63" mass="7173">MEAQQQELQKHLSTELDFAQADAAERTRELTMASHRVAEYSRMVDRLKDIIADQQAQLQAAGE</sequence>
<organism evidence="1 2">
    <name type="scientific">Sphaeroforma arctica JP610</name>
    <dbReference type="NCBI Taxonomy" id="667725"/>
    <lineage>
        <taxon>Eukaryota</taxon>
        <taxon>Ichthyosporea</taxon>
        <taxon>Ichthyophonida</taxon>
        <taxon>Sphaeroforma</taxon>
    </lineage>
</organism>
<name>A0A0L0F309_9EUKA</name>
<dbReference type="RefSeq" id="XP_014144997.1">
    <property type="nucleotide sequence ID" value="XM_014289522.1"/>
</dbReference>
<dbReference type="AlphaFoldDB" id="A0A0L0F309"/>
<dbReference type="Proteomes" id="UP000054560">
    <property type="component" value="Unassembled WGS sequence"/>
</dbReference>
<feature type="non-terminal residue" evidence="1">
    <location>
        <position position="63"/>
    </location>
</feature>
<accession>A0A0L0F309</accession>
<keyword evidence="2" id="KW-1185">Reference proteome</keyword>
<proteinExistence type="predicted"/>
<dbReference type="EMBL" id="KQ249520">
    <property type="protein sequence ID" value="KNC71095.1"/>
    <property type="molecule type" value="Genomic_DNA"/>
</dbReference>
<reference evidence="1 2" key="1">
    <citation type="submission" date="2011-02" db="EMBL/GenBank/DDBJ databases">
        <title>The Genome Sequence of Sphaeroforma arctica JP610.</title>
        <authorList>
            <consortium name="The Broad Institute Genome Sequencing Platform"/>
            <person name="Russ C."/>
            <person name="Cuomo C."/>
            <person name="Young S.K."/>
            <person name="Zeng Q."/>
            <person name="Gargeya S."/>
            <person name="Alvarado L."/>
            <person name="Berlin A."/>
            <person name="Chapman S.B."/>
            <person name="Chen Z."/>
            <person name="Freedman E."/>
            <person name="Gellesch M."/>
            <person name="Goldberg J."/>
            <person name="Griggs A."/>
            <person name="Gujja S."/>
            <person name="Heilman E."/>
            <person name="Heiman D."/>
            <person name="Howarth C."/>
            <person name="Mehta T."/>
            <person name="Neiman D."/>
            <person name="Pearson M."/>
            <person name="Roberts A."/>
            <person name="Saif S."/>
            <person name="Shea T."/>
            <person name="Shenoy N."/>
            <person name="Sisk P."/>
            <person name="Stolte C."/>
            <person name="Sykes S."/>
            <person name="White J."/>
            <person name="Yandava C."/>
            <person name="Burger G."/>
            <person name="Gray M.W."/>
            <person name="Holland P.W.H."/>
            <person name="King N."/>
            <person name="Lang F.B.F."/>
            <person name="Roger A.J."/>
            <person name="Ruiz-Trillo I."/>
            <person name="Haas B."/>
            <person name="Nusbaum C."/>
            <person name="Birren B."/>
        </authorList>
    </citation>
    <scope>NUCLEOTIDE SEQUENCE [LARGE SCALE GENOMIC DNA]</scope>
    <source>
        <strain evidence="1 2">JP610</strain>
    </source>
</reference>